<reference evidence="5 6" key="1">
    <citation type="submission" date="2016-11" db="EMBL/GenBank/DDBJ databases">
        <authorList>
            <person name="Varghese N."/>
            <person name="Submissions S."/>
        </authorList>
    </citation>
    <scope>NUCLEOTIDE SEQUENCE [LARGE SCALE GENOMIC DNA]</scope>
    <source>
        <strain evidence="5 6">DSM 28249</strain>
    </source>
</reference>
<gene>
    <name evidence="5" type="ORF">SAMN05443432_10626</name>
</gene>
<dbReference type="Gene3D" id="3.10.129.10">
    <property type="entry name" value="Hotdog Thioesterase"/>
    <property type="match status" value="1"/>
</dbReference>
<dbReference type="RefSeq" id="WP_149779873.1">
    <property type="nucleotide sequence ID" value="NZ_FRCB01000006.1"/>
</dbReference>
<sequence length="149" mass="15932">MTDKDQHHDHDTGSVSPDLFEPPSPLATHLGIAMTGWRKGWARVEAPMMPELLNRQGLPHGGLHATLLDTAMGFSGCFTGDPDLRQMALTLSLTVNYLGQAQGDRLIAEARVTGGGRKTFFAEGTVQDDTGRLIATGTGVFRYRGAPGA</sequence>
<comment type="similarity">
    <text evidence="1">Belongs to the thioesterase PaaI family.</text>
</comment>
<dbReference type="EMBL" id="FRCB01000006">
    <property type="protein sequence ID" value="SHM28533.1"/>
    <property type="molecule type" value="Genomic_DNA"/>
</dbReference>
<keyword evidence="2" id="KW-0378">Hydrolase</keyword>
<dbReference type="GO" id="GO:0047617">
    <property type="term" value="F:fatty acyl-CoA hydrolase activity"/>
    <property type="evidence" value="ECO:0007669"/>
    <property type="project" value="InterPro"/>
</dbReference>
<dbReference type="InterPro" id="IPR003736">
    <property type="entry name" value="PAAI_dom"/>
</dbReference>
<accession>A0A1M7HJN9</accession>
<feature type="region of interest" description="Disordered" evidence="3">
    <location>
        <begin position="1"/>
        <end position="23"/>
    </location>
</feature>
<evidence type="ECO:0000256" key="1">
    <source>
        <dbReference type="ARBA" id="ARBA00008324"/>
    </source>
</evidence>
<dbReference type="SUPFAM" id="SSF54637">
    <property type="entry name" value="Thioesterase/thiol ester dehydrase-isomerase"/>
    <property type="match status" value="1"/>
</dbReference>
<evidence type="ECO:0000313" key="5">
    <source>
        <dbReference type="EMBL" id="SHM28533.1"/>
    </source>
</evidence>
<dbReference type="CDD" id="cd03443">
    <property type="entry name" value="PaaI_thioesterase"/>
    <property type="match status" value="1"/>
</dbReference>
<dbReference type="NCBIfam" id="TIGR00369">
    <property type="entry name" value="unchar_dom_1"/>
    <property type="match status" value="1"/>
</dbReference>
<dbReference type="Pfam" id="PF03061">
    <property type="entry name" value="4HBT"/>
    <property type="match status" value="1"/>
</dbReference>
<dbReference type="AlphaFoldDB" id="A0A1M7HJN9"/>
<feature type="domain" description="Thioesterase" evidence="4">
    <location>
        <begin position="58"/>
        <end position="134"/>
    </location>
</feature>
<evidence type="ECO:0000313" key="6">
    <source>
        <dbReference type="Proteomes" id="UP000322545"/>
    </source>
</evidence>
<dbReference type="InterPro" id="IPR006683">
    <property type="entry name" value="Thioestr_dom"/>
</dbReference>
<evidence type="ECO:0000256" key="2">
    <source>
        <dbReference type="ARBA" id="ARBA00022801"/>
    </source>
</evidence>
<evidence type="ECO:0000259" key="4">
    <source>
        <dbReference type="Pfam" id="PF03061"/>
    </source>
</evidence>
<keyword evidence="6" id="KW-1185">Reference proteome</keyword>
<dbReference type="InterPro" id="IPR029069">
    <property type="entry name" value="HotDog_dom_sf"/>
</dbReference>
<name>A0A1M7HJN9_9RHOB</name>
<evidence type="ECO:0000256" key="3">
    <source>
        <dbReference type="SAM" id="MobiDB-lite"/>
    </source>
</evidence>
<organism evidence="5 6">
    <name type="scientific">Roseovarius litoreus</name>
    <dbReference type="NCBI Taxonomy" id="1155722"/>
    <lineage>
        <taxon>Bacteria</taxon>
        <taxon>Pseudomonadati</taxon>
        <taxon>Pseudomonadota</taxon>
        <taxon>Alphaproteobacteria</taxon>
        <taxon>Rhodobacterales</taxon>
        <taxon>Roseobacteraceae</taxon>
        <taxon>Roseovarius</taxon>
    </lineage>
</organism>
<feature type="compositionally biased region" description="Basic and acidic residues" evidence="3">
    <location>
        <begin position="1"/>
        <end position="12"/>
    </location>
</feature>
<proteinExistence type="inferred from homology"/>
<dbReference type="PANTHER" id="PTHR21660">
    <property type="entry name" value="THIOESTERASE SUPERFAMILY MEMBER-RELATED"/>
    <property type="match status" value="1"/>
</dbReference>
<dbReference type="PANTHER" id="PTHR21660:SF1">
    <property type="entry name" value="ACYL-COENZYME A THIOESTERASE 13"/>
    <property type="match status" value="1"/>
</dbReference>
<dbReference type="InterPro" id="IPR039298">
    <property type="entry name" value="ACOT13"/>
</dbReference>
<dbReference type="Proteomes" id="UP000322545">
    <property type="component" value="Unassembled WGS sequence"/>
</dbReference>
<protein>
    <submittedName>
        <fullName evidence="5">Uncharacterized domain 1-containing protein</fullName>
    </submittedName>
</protein>